<dbReference type="EMBL" id="NIGF01000009">
    <property type="protein sequence ID" value="PQV63749.1"/>
    <property type="molecule type" value="Genomic_DNA"/>
</dbReference>
<feature type="binding site" evidence="4">
    <location>
        <position position="14"/>
    </location>
    <ligand>
        <name>Mg(2+)</name>
        <dbReference type="ChEBI" id="CHEBI:18420"/>
    </ligand>
</feature>
<dbReference type="InterPro" id="IPR023214">
    <property type="entry name" value="HAD_sf"/>
</dbReference>
<evidence type="ECO:0000313" key="6">
    <source>
        <dbReference type="Proteomes" id="UP000237684"/>
    </source>
</evidence>
<dbReference type="GO" id="GO:0005737">
    <property type="term" value="C:cytoplasm"/>
    <property type="evidence" value="ECO:0007669"/>
    <property type="project" value="TreeGrafter"/>
</dbReference>
<dbReference type="RefSeq" id="WP_157947636.1">
    <property type="nucleotide sequence ID" value="NZ_NIGF01000009.1"/>
</dbReference>
<dbReference type="Proteomes" id="UP000237684">
    <property type="component" value="Unassembled WGS sequence"/>
</dbReference>
<feature type="binding site" evidence="4">
    <location>
        <position position="16"/>
    </location>
    <ligand>
        <name>Mg(2+)</name>
        <dbReference type="ChEBI" id="CHEBI:18420"/>
    </ligand>
</feature>
<dbReference type="GO" id="GO:0016791">
    <property type="term" value="F:phosphatase activity"/>
    <property type="evidence" value="ECO:0007669"/>
    <property type="project" value="TreeGrafter"/>
</dbReference>
<evidence type="ECO:0000256" key="3">
    <source>
        <dbReference type="PIRSR" id="PIRSR000915-2"/>
    </source>
</evidence>
<dbReference type="PANTHER" id="PTHR19288:SF46">
    <property type="entry name" value="HALOACID DEHALOGENASE-LIKE HYDROLASE DOMAIN-CONTAINING PROTEIN 2"/>
    <property type="match status" value="1"/>
</dbReference>
<dbReference type="Pfam" id="PF13344">
    <property type="entry name" value="Hydrolase_6"/>
    <property type="match status" value="1"/>
</dbReference>
<sequence length="275" mass="28866">MNLDLAAVSTFIFDLDGVIWRGDAPVTGAPESLARLRQAGRRCLFASNNSSRIPQFYAEKLSAMGIPAAPEDVVTSSTATALYLSQHFPRGFSAYVVGEEGIVRALESIGARVISDDEISQSAGIQSVDCVVAGIDRAFNFEKLKRAQQFLLAGAQFIATNRDATFPVENGVFPGAGSIVAAIETAAGTAAISMGKPQPGMFLAILESYGLQPAQAAMIGDRLDTDIAGANRAGIGAIFVATGVTSLQTALEAKGEERPDAHFEDLPALCRALKL</sequence>
<feature type="active site" description="Nucleophile" evidence="2">
    <location>
        <position position="14"/>
    </location>
</feature>
<evidence type="ECO:0000313" key="5">
    <source>
        <dbReference type="EMBL" id="PQV63749.1"/>
    </source>
</evidence>
<evidence type="ECO:0000256" key="1">
    <source>
        <dbReference type="PIRNR" id="PIRNR000915"/>
    </source>
</evidence>
<dbReference type="OrthoDB" id="9810449at2"/>
<organism evidence="5 6">
    <name type="scientific">Abditibacterium utsteinense</name>
    <dbReference type="NCBI Taxonomy" id="1960156"/>
    <lineage>
        <taxon>Bacteria</taxon>
        <taxon>Pseudomonadati</taxon>
        <taxon>Abditibacteriota</taxon>
        <taxon>Abditibacteriia</taxon>
        <taxon>Abditibacteriales</taxon>
        <taxon>Abditibacteriaceae</taxon>
        <taxon>Abditibacterium</taxon>
    </lineage>
</organism>
<dbReference type="NCBIfam" id="TIGR01549">
    <property type="entry name" value="HAD-SF-IA-v1"/>
    <property type="match status" value="1"/>
</dbReference>
<dbReference type="Gene3D" id="3.40.50.1000">
    <property type="entry name" value="HAD superfamily/HAD-like"/>
    <property type="match status" value="2"/>
</dbReference>
<gene>
    <name evidence="5" type="ORF">B1R32_10989</name>
</gene>
<dbReference type="AlphaFoldDB" id="A0A2S8SSN6"/>
<proteinExistence type="inferred from homology"/>
<comment type="cofactor">
    <cofactor evidence="4">
        <name>Mg(2+)</name>
        <dbReference type="ChEBI" id="CHEBI:18420"/>
    </cofactor>
    <text evidence="4">Divalent metal ions. Mg(2+) is the most effective.</text>
</comment>
<keyword evidence="6" id="KW-1185">Reference proteome</keyword>
<keyword evidence="4" id="KW-0460">Magnesium</keyword>
<evidence type="ECO:0000256" key="4">
    <source>
        <dbReference type="PIRSR" id="PIRSR000915-3"/>
    </source>
</evidence>
<dbReference type="GO" id="GO:0046872">
    <property type="term" value="F:metal ion binding"/>
    <property type="evidence" value="ECO:0007669"/>
    <property type="project" value="UniProtKB-KW"/>
</dbReference>
<keyword evidence="4" id="KW-0479">Metal-binding</keyword>
<dbReference type="PANTHER" id="PTHR19288">
    <property type="entry name" value="4-NITROPHENYLPHOSPHATASE-RELATED"/>
    <property type="match status" value="1"/>
</dbReference>
<feature type="binding site" evidence="3">
    <location>
        <position position="196"/>
    </location>
    <ligand>
        <name>substrate</name>
    </ligand>
</feature>
<feature type="binding site" evidence="3">
    <location>
        <begin position="47"/>
        <end position="49"/>
    </location>
    <ligand>
        <name>substrate</name>
    </ligand>
</feature>
<dbReference type="InParanoid" id="A0A2S8SSN6"/>
<protein>
    <submittedName>
        <fullName evidence="5">4-nitrophenyl phosphatase</fullName>
    </submittedName>
</protein>
<dbReference type="InterPro" id="IPR036412">
    <property type="entry name" value="HAD-like_sf"/>
</dbReference>
<feature type="active site" description="Proton donor" evidence="2">
    <location>
        <position position="16"/>
    </location>
</feature>
<dbReference type="InterPro" id="IPR006439">
    <property type="entry name" value="HAD-SF_hydro_IA"/>
</dbReference>
<evidence type="ECO:0000256" key="2">
    <source>
        <dbReference type="PIRSR" id="PIRSR000915-1"/>
    </source>
</evidence>
<comment type="caution">
    <text evidence="5">The sequence shown here is derived from an EMBL/GenBank/DDBJ whole genome shotgun (WGS) entry which is preliminary data.</text>
</comment>
<reference evidence="5 6" key="1">
    <citation type="journal article" date="2018" name="Syst. Appl. Microbiol.">
        <title>Abditibacterium utsteinense sp. nov., the first cultivated member of candidate phylum FBP, isolated from ice-free Antarctic soil samples.</title>
        <authorList>
            <person name="Tahon G."/>
            <person name="Tytgat B."/>
            <person name="Lebbe L."/>
            <person name="Carlier A."/>
            <person name="Willems A."/>
        </authorList>
    </citation>
    <scope>NUCLEOTIDE SEQUENCE [LARGE SCALE GENOMIC DNA]</scope>
    <source>
        <strain evidence="5 6">LMG 29911</strain>
    </source>
</reference>
<dbReference type="FunCoup" id="A0A2S8SSN6">
    <property type="interactions" value="257"/>
</dbReference>
<dbReference type="PIRSF" id="PIRSF000915">
    <property type="entry name" value="PGP-type_phosphatase"/>
    <property type="match status" value="1"/>
</dbReference>
<dbReference type="SUPFAM" id="SSF56784">
    <property type="entry name" value="HAD-like"/>
    <property type="match status" value="1"/>
</dbReference>
<accession>A0A2S8SSN6</accession>
<dbReference type="NCBIfam" id="TIGR01460">
    <property type="entry name" value="HAD-SF-IIA"/>
    <property type="match status" value="1"/>
</dbReference>
<dbReference type="Pfam" id="PF13242">
    <property type="entry name" value="Hydrolase_like"/>
    <property type="match status" value="1"/>
</dbReference>
<name>A0A2S8SSN6_9BACT</name>
<comment type="similarity">
    <text evidence="1">Belongs to the HAD-like hydrolase superfamily.</text>
</comment>
<dbReference type="InterPro" id="IPR006357">
    <property type="entry name" value="HAD-SF_hydro_IIA"/>
</dbReference>
<feature type="binding site" evidence="4">
    <location>
        <position position="221"/>
    </location>
    <ligand>
        <name>Mg(2+)</name>
        <dbReference type="ChEBI" id="CHEBI:18420"/>
    </ligand>
</feature>